<sequence length="296" mass="33380">MPAIGFGTWRIPRHETAKAVETALRAGYRHIDTALAYGNEREVGAGIRASGVPRDEIWVSGKLRNNWHKHARQCLEKSLWNLGLEYFDLYLIHWPCSRDAQNPAVCYEDWDFVDTWIEMEELLEEGKVLNIGVSNFGIRQLKKLLHSPSTEVTRAPRSRESYELTVKIVPAVNQIELHPCNPSPKLVAYNDSQGIHTEGYSCLGSGHSALYRNKSLIAIANAQDRTVQQVLLRWGLQKGWGVVCKSVTPSRIGSNLDLDGCELTDDEMETIDGIEERFKVVGDGFLPIRVFFGDDE</sequence>
<dbReference type="FunFam" id="3.20.20.100:FF:000002">
    <property type="entry name" value="2,5-diketo-D-gluconic acid reductase A"/>
    <property type="match status" value="1"/>
</dbReference>
<keyword evidence="3" id="KW-0560">Oxidoreductase</keyword>
<dbReference type="PIRSF" id="PIRSF000097">
    <property type="entry name" value="AKR"/>
    <property type="match status" value="1"/>
</dbReference>
<name>A0A395SEM1_9HYPO</name>
<evidence type="ECO:0000313" key="9">
    <source>
        <dbReference type="Proteomes" id="UP000266234"/>
    </source>
</evidence>
<dbReference type="InterPro" id="IPR023210">
    <property type="entry name" value="NADP_OxRdtase_dom"/>
</dbReference>
<dbReference type="InterPro" id="IPR020471">
    <property type="entry name" value="AKR"/>
</dbReference>
<proteinExistence type="inferred from homology"/>
<dbReference type="EMBL" id="PXOG01000167">
    <property type="protein sequence ID" value="RGP70856.1"/>
    <property type="molecule type" value="Genomic_DNA"/>
</dbReference>
<dbReference type="InterPro" id="IPR036812">
    <property type="entry name" value="NAD(P)_OxRdtase_dom_sf"/>
</dbReference>
<evidence type="ECO:0000256" key="1">
    <source>
        <dbReference type="ARBA" id="ARBA00007905"/>
    </source>
</evidence>
<dbReference type="Gene3D" id="3.20.20.100">
    <property type="entry name" value="NADP-dependent oxidoreductase domain"/>
    <property type="match status" value="1"/>
</dbReference>
<comment type="caution">
    <text evidence="8">The sequence shown here is derived from an EMBL/GenBank/DDBJ whole genome shotgun (WGS) entry which is preliminary data.</text>
</comment>
<evidence type="ECO:0000256" key="4">
    <source>
        <dbReference type="PIRSR" id="PIRSR000097-1"/>
    </source>
</evidence>
<dbReference type="OrthoDB" id="416253at2759"/>
<feature type="domain" description="NADP-dependent oxidoreductase" evidence="7">
    <location>
        <begin position="4"/>
        <end position="275"/>
    </location>
</feature>
<evidence type="ECO:0000256" key="2">
    <source>
        <dbReference type="ARBA" id="ARBA00022857"/>
    </source>
</evidence>
<keyword evidence="9" id="KW-1185">Reference proteome</keyword>
<dbReference type="Pfam" id="PF00248">
    <property type="entry name" value="Aldo_ket_red"/>
    <property type="match status" value="1"/>
</dbReference>
<dbReference type="SUPFAM" id="SSF51430">
    <property type="entry name" value="NAD(P)-linked oxidoreductase"/>
    <property type="match status" value="1"/>
</dbReference>
<evidence type="ECO:0000259" key="7">
    <source>
        <dbReference type="Pfam" id="PF00248"/>
    </source>
</evidence>
<reference evidence="8 9" key="1">
    <citation type="journal article" date="2018" name="PLoS Pathog.">
        <title>Evolution of structural diversity of trichothecenes, a family of toxins produced by plant pathogenic and entomopathogenic fungi.</title>
        <authorList>
            <person name="Proctor R.H."/>
            <person name="McCormick S.P."/>
            <person name="Kim H.S."/>
            <person name="Cardoza R.E."/>
            <person name="Stanley A.M."/>
            <person name="Lindo L."/>
            <person name="Kelly A."/>
            <person name="Brown D.W."/>
            <person name="Lee T."/>
            <person name="Vaughan M.M."/>
            <person name="Alexander N.J."/>
            <person name="Busman M."/>
            <person name="Gutierrez S."/>
        </authorList>
    </citation>
    <scope>NUCLEOTIDE SEQUENCE [LARGE SCALE GENOMIC DNA]</scope>
    <source>
        <strain evidence="8 9">NRRL 20695</strain>
    </source>
</reference>
<feature type="site" description="Lowers pKa of active site Tyr" evidence="6">
    <location>
        <position position="62"/>
    </location>
</feature>
<dbReference type="Proteomes" id="UP000266234">
    <property type="component" value="Unassembled WGS sequence"/>
</dbReference>
<dbReference type="AlphaFoldDB" id="A0A395SEM1"/>
<organism evidence="8 9">
    <name type="scientific">Fusarium longipes</name>
    <dbReference type="NCBI Taxonomy" id="694270"/>
    <lineage>
        <taxon>Eukaryota</taxon>
        <taxon>Fungi</taxon>
        <taxon>Dikarya</taxon>
        <taxon>Ascomycota</taxon>
        <taxon>Pezizomycotina</taxon>
        <taxon>Sordariomycetes</taxon>
        <taxon>Hypocreomycetidae</taxon>
        <taxon>Hypocreales</taxon>
        <taxon>Nectriaceae</taxon>
        <taxon>Fusarium</taxon>
    </lineage>
</organism>
<dbReference type="PANTHER" id="PTHR43827">
    <property type="entry name" value="2,5-DIKETO-D-GLUCONIC ACID REDUCTASE"/>
    <property type="match status" value="1"/>
</dbReference>
<evidence type="ECO:0000256" key="6">
    <source>
        <dbReference type="PIRSR" id="PIRSR000097-3"/>
    </source>
</evidence>
<dbReference type="InterPro" id="IPR018170">
    <property type="entry name" value="Aldo/ket_reductase_CS"/>
</dbReference>
<comment type="similarity">
    <text evidence="1">Belongs to the aldo/keto reductase family.</text>
</comment>
<dbReference type="GO" id="GO:0016616">
    <property type="term" value="F:oxidoreductase activity, acting on the CH-OH group of donors, NAD or NADP as acceptor"/>
    <property type="evidence" value="ECO:0007669"/>
    <property type="project" value="UniProtKB-ARBA"/>
</dbReference>
<feature type="active site" description="Proton donor" evidence="4">
    <location>
        <position position="37"/>
    </location>
</feature>
<feature type="binding site" evidence="5">
    <location>
        <position position="93"/>
    </location>
    <ligand>
        <name>substrate</name>
    </ligand>
</feature>
<dbReference type="STRING" id="694270.A0A395SEM1"/>
<dbReference type="PROSITE" id="PS00798">
    <property type="entry name" value="ALDOKETO_REDUCTASE_1"/>
    <property type="match status" value="1"/>
</dbReference>
<keyword evidence="2" id="KW-0521">NADP</keyword>
<dbReference type="PANTHER" id="PTHR43827:SF3">
    <property type="entry name" value="NADP-DEPENDENT OXIDOREDUCTASE DOMAIN-CONTAINING PROTEIN"/>
    <property type="match status" value="1"/>
</dbReference>
<evidence type="ECO:0000313" key="8">
    <source>
        <dbReference type="EMBL" id="RGP70856.1"/>
    </source>
</evidence>
<protein>
    <submittedName>
        <fullName evidence="8">Aldo keto reductase</fullName>
    </submittedName>
</protein>
<evidence type="ECO:0000256" key="3">
    <source>
        <dbReference type="ARBA" id="ARBA00023002"/>
    </source>
</evidence>
<dbReference type="PRINTS" id="PR00069">
    <property type="entry name" value="ALDKETRDTASE"/>
</dbReference>
<evidence type="ECO:0000256" key="5">
    <source>
        <dbReference type="PIRSR" id="PIRSR000097-2"/>
    </source>
</evidence>
<accession>A0A395SEM1</accession>
<gene>
    <name evidence="8" type="ORF">FLONG3_7312</name>
</gene>